<proteinExistence type="predicted"/>
<evidence type="ECO:0000256" key="1">
    <source>
        <dbReference type="SAM" id="Phobius"/>
    </source>
</evidence>
<sequence length="1032" mass="122073">MFEQSIQLNIYLYLNIQILSKQLQQKFFNLISNILIKQQLSSQKSILIVINLTQKNIKNIAKNNRIYQQMLIQLIFSVGFPLSIGVLMLFLVYYNNIYDSLKDWEDLSIAYLKVSQMQLLHNSVYVNKLISQIYLQKISNDLIVQQGLYYKFFSKQVKQPNENRQYKNCSYHNLSYGLCPSYIYDALSDCEYSFKVELFFHRTNFTYDSFQAANQIVLRQNWDFLFFAKSVIHSRRNDLINITLVYNSFNDTMMAIAPGVKTNLSSLQYLDCMGYNYTEPYDPRCRPWYQNSLQHPGNQFNKPYKDLFTYETVMTASARIDDPFGNNISIISIDFIIQNLIDNLFTQKEKDEIDNFDTHFVLFHEDKNTVYYHRYWNFKDSTIVPWQDLEFNKTNSNFTDDEYYNFVRLIQDSKDYSITGQYDIKYKQNITPFYQFWSKNKKPYISLIYPIEIVSPQNVWNKTMVQKQVLMIGLVREDISGIFKVLNFTHNQNYKIIFFIQVCLVIGIVLILTLQFRAFLLHQVVIPLEKLTIFVSQNMDQFTKQSLLQKENLKNLQNLATLKSQNLCQQKKSNFKIKGNNPTKESLVYRSQKSPHIQCQQSFDIKLIQSKYQDETILDQTFSNLQNEKQFSNTLFLNQQQQQKVHINHLQVQKQKQEFHLENVNISSLQNKTENEEENCNVQYSFQNTQLNFKTYMEVPIQNNTSQCNNEKIKSHNDIPVQNNTQQSKSDKVKAQVEPTILNNKYIINSEKKLSISKQSSLSQQLSQNVNLEQDLDPMFLEMQIIKDTFYQLQSVISFKKTDIQQQQIMNNRDSTVNEERGIIHYSFAYKLFRQLKNHFGVSLSSLNLGYFYYKKKQYQEALAYYESAMIYCFIDMGFANIQQFMDSLKKSLNNLVKPQEEENQKIIIVCISLILLSHTIKEAIIDINDVISSESMAYKLFQKMQTQKCLLDQAIKYTEIVLDLIQYLKNKKLFIFKDEIIIIIQANYLEMNIHKLPIEQLEKLINNLEKKLSSYTNHENGALKRIQKKQF</sequence>
<dbReference type="AlphaFoldDB" id="I7MEF4"/>
<reference evidence="3" key="1">
    <citation type="journal article" date="2006" name="PLoS Biol.">
        <title>Macronuclear genome sequence of the ciliate Tetrahymena thermophila, a model eukaryote.</title>
        <authorList>
            <person name="Eisen J.A."/>
            <person name="Coyne R.S."/>
            <person name="Wu M."/>
            <person name="Wu D."/>
            <person name="Thiagarajan M."/>
            <person name="Wortman J.R."/>
            <person name="Badger J.H."/>
            <person name="Ren Q."/>
            <person name="Amedeo P."/>
            <person name="Jones K.M."/>
            <person name="Tallon L.J."/>
            <person name="Delcher A.L."/>
            <person name="Salzberg S.L."/>
            <person name="Silva J.C."/>
            <person name="Haas B.J."/>
            <person name="Majoros W.H."/>
            <person name="Farzad M."/>
            <person name="Carlton J.M."/>
            <person name="Smith R.K. Jr."/>
            <person name="Garg J."/>
            <person name="Pearlman R.E."/>
            <person name="Karrer K.M."/>
            <person name="Sun L."/>
            <person name="Manning G."/>
            <person name="Elde N.C."/>
            <person name="Turkewitz A.P."/>
            <person name="Asai D.J."/>
            <person name="Wilkes D.E."/>
            <person name="Wang Y."/>
            <person name="Cai H."/>
            <person name="Collins K."/>
            <person name="Stewart B.A."/>
            <person name="Lee S.R."/>
            <person name="Wilamowska K."/>
            <person name="Weinberg Z."/>
            <person name="Ruzzo W.L."/>
            <person name="Wloga D."/>
            <person name="Gaertig J."/>
            <person name="Frankel J."/>
            <person name="Tsao C.-C."/>
            <person name="Gorovsky M.A."/>
            <person name="Keeling P.J."/>
            <person name="Waller R.F."/>
            <person name="Patron N.J."/>
            <person name="Cherry J.M."/>
            <person name="Stover N.A."/>
            <person name="Krieger C.J."/>
            <person name="del Toro C."/>
            <person name="Ryder H.F."/>
            <person name="Williamson S.C."/>
            <person name="Barbeau R.A."/>
            <person name="Hamilton E.P."/>
            <person name="Orias E."/>
        </authorList>
    </citation>
    <scope>NUCLEOTIDE SEQUENCE [LARGE SCALE GENOMIC DNA]</scope>
    <source>
        <strain evidence="3">SB210</strain>
    </source>
</reference>
<gene>
    <name evidence="2" type="ORF">TTHERM_00130040</name>
</gene>
<dbReference type="Gene3D" id="1.25.40.10">
    <property type="entry name" value="Tetratricopeptide repeat domain"/>
    <property type="match status" value="1"/>
</dbReference>
<evidence type="ECO:0000313" key="2">
    <source>
        <dbReference type="EMBL" id="EAR96227.2"/>
    </source>
</evidence>
<keyword evidence="1" id="KW-1133">Transmembrane helix</keyword>
<dbReference type="KEGG" id="tet:TTHERM_00130040"/>
<dbReference type="RefSeq" id="XP_001016472.2">
    <property type="nucleotide sequence ID" value="XM_001016472.2"/>
</dbReference>
<accession>I7MEF4</accession>
<dbReference type="InterPro" id="IPR029151">
    <property type="entry name" value="Sensor-like_sf"/>
</dbReference>
<keyword evidence="1" id="KW-0472">Membrane</keyword>
<feature type="transmembrane region" description="Helical" evidence="1">
    <location>
        <begin position="71"/>
        <end position="94"/>
    </location>
</feature>
<keyword evidence="1 2" id="KW-0812">Transmembrane</keyword>
<evidence type="ECO:0000313" key="3">
    <source>
        <dbReference type="Proteomes" id="UP000009168"/>
    </source>
</evidence>
<organism evidence="2 3">
    <name type="scientific">Tetrahymena thermophila (strain SB210)</name>
    <dbReference type="NCBI Taxonomy" id="312017"/>
    <lineage>
        <taxon>Eukaryota</taxon>
        <taxon>Sar</taxon>
        <taxon>Alveolata</taxon>
        <taxon>Ciliophora</taxon>
        <taxon>Intramacronucleata</taxon>
        <taxon>Oligohymenophorea</taxon>
        <taxon>Hymenostomatida</taxon>
        <taxon>Tetrahymenina</taxon>
        <taxon>Tetrahymenidae</taxon>
        <taxon>Tetrahymena</taxon>
    </lineage>
</organism>
<dbReference type="EMBL" id="GG662699">
    <property type="protein sequence ID" value="EAR96227.2"/>
    <property type="molecule type" value="Genomic_DNA"/>
</dbReference>
<dbReference type="Proteomes" id="UP000009168">
    <property type="component" value="Unassembled WGS sequence"/>
</dbReference>
<dbReference type="GeneID" id="7829982"/>
<name>I7MEF4_TETTS</name>
<dbReference type="InParanoid" id="I7MEF4"/>
<dbReference type="SUPFAM" id="SSF103190">
    <property type="entry name" value="Sensory domain-like"/>
    <property type="match status" value="1"/>
</dbReference>
<keyword evidence="3" id="KW-1185">Reference proteome</keyword>
<dbReference type="Gene3D" id="3.30.450.20">
    <property type="entry name" value="PAS domain"/>
    <property type="match status" value="1"/>
</dbReference>
<feature type="transmembrane region" description="Helical" evidence="1">
    <location>
        <begin position="496"/>
        <end position="520"/>
    </location>
</feature>
<dbReference type="InterPro" id="IPR011990">
    <property type="entry name" value="TPR-like_helical_dom_sf"/>
</dbReference>
<protein>
    <submittedName>
        <fullName evidence="2">Transmembrane protein, putative</fullName>
    </submittedName>
</protein>